<dbReference type="EMBL" id="CP009096">
    <property type="protein sequence ID" value="AIN88398.1"/>
    <property type="molecule type" value="Genomic_DNA"/>
</dbReference>
<gene>
    <name evidence="1" type="ORF">IY72_02470</name>
</gene>
<proteinExistence type="predicted"/>
<evidence type="ECO:0000313" key="2">
    <source>
        <dbReference type="Proteomes" id="UP000029248"/>
    </source>
</evidence>
<sequence length="107" mass="11448">MRGSCDELYGCEVVFRALIISGCDASELLDPVEEALHEIALPIDPARKHERALAIALRRDVGPGLSRGGLSPNGIRVIPLVGQQDVSLTKLIRQRVGFGTIGDLSTS</sequence>
<organism evidence="1 2">
    <name type="scientific">Brucella suis</name>
    <dbReference type="NCBI Taxonomy" id="29461"/>
    <lineage>
        <taxon>Bacteria</taxon>
        <taxon>Pseudomonadati</taxon>
        <taxon>Pseudomonadota</taxon>
        <taxon>Alphaproteobacteria</taxon>
        <taxon>Hyphomicrobiales</taxon>
        <taxon>Brucellaceae</taxon>
        <taxon>Brucella/Ochrobactrum group</taxon>
        <taxon>Brucella</taxon>
    </lineage>
</organism>
<protein>
    <submittedName>
        <fullName evidence="1">ROK family transcriptional regulator</fullName>
    </submittedName>
</protein>
<dbReference type="KEGG" id="bsg:IY72_02470"/>
<evidence type="ECO:0000313" key="1">
    <source>
        <dbReference type="EMBL" id="AIN88398.1"/>
    </source>
</evidence>
<dbReference type="KEGG" id="bsw:IY71_02740"/>
<accession>A0AAU8RE50</accession>
<dbReference type="Proteomes" id="UP000029248">
    <property type="component" value="Chromosome 1"/>
</dbReference>
<reference evidence="1 2" key="2">
    <citation type="submission" date="2014-09" db="EMBL/GenBank/DDBJ databases">
        <title>Genome announcement of three Brucella strains isolated from bovine in Zimbabwe.</title>
        <authorList>
            <person name="Ledwaba M.M.B."/>
            <person name="Mafofo J.J."/>
            <person name="van Heerden H.H."/>
        </authorList>
    </citation>
    <scope>NUCLEOTIDE SEQUENCE [LARGE SCALE GENOMIC DNA]</scope>
    <source>
        <strain evidence="1 2">ZW046</strain>
    </source>
</reference>
<name>A0AAU8RE50_BRUSS</name>
<reference evidence="1 2" key="1">
    <citation type="submission" date="2014-07" db="EMBL/GenBank/DDBJ databases">
        <authorList>
            <person name="Ledwaba M.B."/>
            <person name="Mafofo J."/>
            <person name="van Heerden H."/>
        </authorList>
    </citation>
    <scope>NUCLEOTIDE SEQUENCE [LARGE SCALE GENOMIC DNA]</scope>
    <source>
        <strain evidence="1 2">ZW046</strain>
    </source>
</reference>
<dbReference type="AlphaFoldDB" id="A0AAU8RE50"/>